<name>A0A8J2ZHT7_9RHOB</name>
<accession>A0A8J2ZHT7</accession>
<dbReference type="EMBL" id="BMJV01000001">
    <property type="protein sequence ID" value="GGG64889.1"/>
    <property type="molecule type" value="Genomic_DNA"/>
</dbReference>
<protein>
    <submittedName>
        <fullName evidence="2">Uncharacterized protein</fullName>
    </submittedName>
</protein>
<feature type="compositionally biased region" description="Low complexity" evidence="1">
    <location>
        <begin position="402"/>
        <end position="420"/>
    </location>
</feature>
<evidence type="ECO:0000313" key="2">
    <source>
        <dbReference type="EMBL" id="GGG64889.1"/>
    </source>
</evidence>
<feature type="compositionally biased region" description="Acidic residues" evidence="1">
    <location>
        <begin position="56"/>
        <end position="66"/>
    </location>
</feature>
<keyword evidence="3" id="KW-1185">Reference proteome</keyword>
<evidence type="ECO:0000256" key="1">
    <source>
        <dbReference type="SAM" id="MobiDB-lite"/>
    </source>
</evidence>
<dbReference type="AlphaFoldDB" id="A0A8J2ZHT7"/>
<dbReference type="RefSeq" id="WP_188789272.1">
    <property type="nucleotide sequence ID" value="NZ_BMJV01000001.1"/>
</dbReference>
<feature type="region of interest" description="Disordered" evidence="1">
    <location>
        <begin position="19"/>
        <end position="184"/>
    </location>
</feature>
<comment type="caution">
    <text evidence="2">The sequence shown here is derived from an EMBL/GenBank/DDBJ whole genome shotgun (WGS) entry which is preliminary data.</text>
</comment>
<feature type="region of interest" description="Disordered" evidence="1">
    <location>
        <begin position="205"/>
        <end position="426"/>
    </location>
</feature>
<organism evidence="2 3">
    <name type="scientific">Salipiger pallidus</name>
    <dbReference type="NCBI Taxonomy" id="1775170"/>
    <lineage>
        <taxon>Bacteria</taxon>
        <taxon>Pseudomonadati</taxon>
        <taxon>Pseudomonadota</taxon>
        <taxon>Alphaproteobacteria</taxon>
        <taxon>Rhodobacterales</taxon>
        <taxon>Roseobacteraceae</taxon>
        <taxon>Salipiger</taxon>
    </lineage>
</organism>
<dbReference type="Proteomes" id="UP000617145">
    <property type="component" value="Unassembled WGS sequence"/>
</dbReference>
<reference evidence="2" key="1">
    <citation type="journal article" date="2014" name="Int. J. Syst. Evol. Microbiol.">
        <title>Complete genome sequence of Corynebacterium casei LMG S-19264T (=DSM 44701T), isolated from a smear-ripened cheese.</title>
        <authorList>
            <consortium name="US DOE Joint Genome Institute (JGI-PGF)"/>
            <person name="Walter F."/>
            <person name="Albersmeier A."/>
            <person name="Kalinowski J."/>
            <person name="Ruckert C."/>
        </authorList>
    </citation>
    <scope>NUCLEOTIDE SEQUENCE</scope>
    <source>
        <strain evidence="2">CGMCC 1.15762</strain>
    </source>
</reference>
<proteinExistence type="predicted"/>
<sequence>MSDPVTNVEIEDVLSSIRRLVSEDVRPRPAPRQRPEAVVQAPQAPSAERAGGPPDTDAEPEPEIDASSDRLVLTPAQRVPEAEDAPTSGPILLTPADSVHLPEPGAPRAVGAADHVQADEDAQVSGSPFDAAEVSSPLMLDASKAVENAATRQDDGDTSLPNGGDDRSEQSVIPHRRAFDAAHHDPDAAVQSLLGKLVEEELSRAMLSGDAPASRRSMASVPPEPQQHPKPEPQSAADTSDAFATKAVAEPSTVTVDALEVDDPANLWPDAMAEPQVDPSVTDAEPAPFTLTEPAAGSSSSPEPDHELDHALLAGAVRQLSGQGEQSEEHATTPAEELAAGADEPTEGAGDGGLAHKIAAIEEMISRRGDTSSRPARRVADAPFVHRPAPPLDWDDYMPSTPAAAMPEGAADPAPAATPEDQAEEVAHAPLSGDFAEDAYDELYDDAMILQGPVWQGSQAGFSAAPVPETTARALADAPVRGGDLASLLDEDALRDIVSEVIRQELQGALGERITRNVRKLVRREIHRMLMTREYE</sequence>
<evidence type="ECO:0000313" key="3">
    <source>
        <dbReference type="Proteomes" id="UP000617145"/>
    </source>
</evidence>
<reference evidence="2" key="2">
    <citation type="submission" date="2020-09" db="EMBL/GenBank/DDBJ databases">
        <authorList>
            <person name="Sun Q."/>
            <person name="Zhou Y."/>
        </authorList>
    </citation>
    <scope>NUCLEOTIDE SEQUENCE</scope>
    <source>
        <strain evidence="2">CGMCC 1.15762</strain>
    </source>
</reference>
<gene>
    <name evidence="2" type="ORF">GCM10011415_09500</name>
</gene>